<gene>
    <name evidence="6" type="ORF">P0Y53_14260</name>
</gene>
<dbReference type="Pfam" id="PF13442">
    <property type="entry name" value="Cytochrome_CBB3"/>
    <property type="match status" value="1"/>
</dbReference>
<evidence type="ECO:0000259" key="5">
    <source>
        <dbReference type="PROSITE" id="PS51007"/>
    </source>
</evidence>
<evidence type="ECO:0000256" key="1">
    <source>
        <dbReference type="ARBA" id="ARBA00022617"/>
    </source>
</evidence>
<sequence length="133" mass="15093">MKWKVWLTLVILFFLYSSFVYVYSASEKAPELPSAEVKAGWKVWQQKNCHTCHQLYGLGGYMGPDLTNIASDKNKGNPLYLKAFIMNGTPSMPNLHLTDDEIDKVIAFLKWVDKSGKSQVPDSAVHWTGTYVF</sequence>
<dbReference type="SUPFAM" id="SSF46626">
    <property type="entry name" value="Cytochrome c"/>
    <property type="match status" value="1"/>
</dbReference>
<evidence type="ECO:0000256" key="2">
    <source>
        <dbReference type="ARBA" id="ARBA00022723"/>
    </source>
</evidence>
<dbReference type="GO" id="GO:0009055">
    <property type="term" value="F:electron transfer activity"/>
    <property type="evidence" value="ECO:0007669"/>
    <property type="project" value="InterPro"/>
</dbReference>
<keyword evidence="3 4" id="KW-0408">Iron</keyword>
<dbReference type="GO" id="GO:0046872">
    <property type="term" value="F:metal ion binding"/>
    <property type="evidence" value="ECO:0007669"/>
    <property type="project" value="UniProtKB-KW"/>
</dbReference>
<dbReference type="GO" id="GO:0020037">
    <property type="term" value="F:heme binding"/>
    <property type="evidence" value="ECO:0007669"/>
    <property type="project" value="InterPro"/>
</dbReference>
<name>A0AAJ6BEX6_9BACT</name>
<feature type="domain" description="Cytochrome c" evidence="5">
    <location>
        <begin position="35"/>
        <end position="113"/>
    </location>
</feature>
<evidence type="ECO:0000256" key="4">
    <source>
        <dbReference type="PROSITE-ProRule" id="PRU00433"/>
    </source>
</evidence>
<reference evidence="6" key="1">
    <citation type="submission" date="2023-03" db="EMBL/GenBank/DDBJ databases">
        <title>Andean soil-derived lignocellulolytic bacterial consortium as a source of novel taxa and putative plastic-active enzymes.</title>
        <authorList>
            <person name="Diaz-Garcia L."/>
            <person name="Chuvochina M."/>
            <person name="Feuerriegel G."/>
            <person name="Bunk B."/>
            <person name="Sproer C."/>
            <person name="Streit W.R."/>
            <person name="Rodriguez L.M."/>
            <person name="Overmann J."/>
            <person name="Jimenez D.J."/>
        </authorList>
    </citation>
    <scope>NUCLEOTIDE SEQUENCE</scope>
    <source>
        <strain evidence="6">MAG 7</strain>
    </source>
</reference>
<evidence type="ECO:0000256" key="3">
    <source>
        <dbReference type="ARBA" id="ARBA00023004"/>
    </source>
</evidence>
<evidence type="ECO:0000313" key="6">
    <source>
        <dbReference type="EMBL" id="WEK33652.1"/>
    </source>
</evidence>
<dbReference type="InterPro" id="IPR036909">
    <property type="entry name" value="Cyt_c-like_dom_sf"/>
</dbReference>
<dbReference type="AlphaFoldDB" id="A0AAJ6BEX6"/>
<keyword evidence="2 4" id="KW-0479">Metal-binding</keyword>
<proteinExistence type="predicted"/>
<accession>A0AAJ6BEX6</accession>
<dbReference type="InterPro" id="IPR009056">
    <property type="entry name" value="Cyt_c-like_dom"/>
</dbReference>
<dbReference type="PROSITE" id="PS51007">
    <property type="entry name" value="CYTC"/>
    <property type="match status" value="1"/>
</dbReference>
<protein>
    <submittedName>
        <fullName evidence="6">Cytochrome c</fullName>
    </submittedName>
</protein>
<dbReference type="EMBL" id="CP119311">
    <property type="protein sequence ID" value="WEK33652.1"/>
    <property type="molecule type" value="Genomic_DNA"/>
</dbReference>
<evidence type="ECO:0000313" key="7">
    <source>
        <dbReference type="Proteomes" id="UP001220610"/>
    </source>
</evidence>
<dbReference type="Proteomes" id="UP001220610">
    <property type="component" value="Chromosome"/>
</dbReference>
<organism evidence="6 7">
    <name type="scientific">Candidatus Pseudobacter hemicellulosilyticus</name>
    <dbReference type="NCBI Taxonomy" id="3121375"/>
    <lineage>
        <taxon>Bacteria</taxon>
        <taxon>Pseudomonadati</taxon>
        <taxon>Bacteroidota</taxon>
        <taxon>Chitinophagia</taxon>
        <taxon>Chitinophagales</taxon>
        <taxon>Chitinophagaceae</taxon>
        <taxon>Pseudobacter</taxon>
    </lineage>
</organism>
<dbReference type="Gene3D" id="1.10.760.10">
    <property type="entry name" value="Cytochrome c-like domain"/>
    <property type="match status" value="1"/>
</dbReference>
<keyword evidence="1 4" id="KW-0349">Heme</keyword>